<dbReference type="Pfam" id="PF01025">
    <property type="entry name" value="GrpE"/>
    <property type="match status" value="1"/>
</dbReference>
<comment type="subunit">
    <text evidence="3 10">Homodimer.</text>
</comment>
<dbReference type="FunFam" id="2.30.22.10:FF:000001">
    <property type="entry name" value="Protein GrpE"/>
    <property type="match status" value="1"/>
</dbReference>
<dbReference type="PANTHER" id="PTHR21237">
    <property type="entry name" value="GRPE PROTEIN"/>
    <property type="match status" value="1"/>
</dbReference>
<keyword evidence="5 10" id="KW-0346">Stress response</keyword>
<feature type="region of interest" description="Disordered" evidence="13">
    <location>
        <begin position="1"/>
        <end position="43"/>
    </location>
</feature>
<keyword evidence="6 10" id="KW-0143">Chaperone</keyword>
<dbReference type="SUPFAM" id="SSF58014">
    <property type="entry name" value="Coiled-coil domain of nucleotide exchange factor GrpE"/>
    <property type="match status" value="1"/>
</dbReference>
<dbReference type="GO" id="GO:0051082">
    <property type="term" value="F:unfolded protein binding"/>
    <property type="evidence" value="ECO:0007669"/>
    <property type="project" value="TreeGrafter"/>
</dbReference>
<feature type="compositionally biased region" description="Basic and acidic residues" evidence="13">
    <location>
        <begin position="34"/>
        <end position="43"/>
    </location>
</feature>
<evidence type="ECO:0000256" key="10">
    <source>
        <dbReference type="HAMAP-Rule" id="MF_01151"/>
    </source>
</evidence>
<dbReference type="GO" id="GO:0005737">
    <property type="term" value="C:cytoplasm"/>
    <property type="evidence" value="ECO:0007669"/>
    <property type="project" value="UniProtKB-SubCell"/>
</dbReference>
<evidence type="ECO:0000256" key="2">
    <source>
        <dbReference type="ARBA" id="ARBA00009054"/>
    </source>
</evidence>
<evidence type="ECO:0000256" key="11">
    <source>
        <dbReference type="RuleBase" id="RU000639"/>
    </source>
</evidence>
<evidence type="ECO:0000256" key="3">
    <source>
        <dbReference type="ARBA" id="ARBA00011738"/>
    </source>
</evidence>
<comment type="similarity">
    <text evidence="2 10 12">Belongs to the GrpE family.</text>
</comment>
<dbReference type="NCBIfam" id="NF010738">
    <property type="entry name" value="PRK14140.1"/>
    <property type="match status" value="1"/>
</dbReference>
<evidence type="ECO:0000256" key="4">
    <source>
        <dbReference type="ARBA" id="ARBA00022490"/>
    </source>
</evidence>
<dbReference type="InterPro" id="IPR000740">
    <property type="entry name" value="GrpE"/>
</dbReference>
<evidence type="ECO:0000313" key="14">
    <source>
        <dbReference type="EMBL" id="VBB47618.1"/>
    </source>
</evidence>
<name>A0A653AHW3_UNCDX</name>
<dbReference type="HAMAP" id="MF_01151">
    <property type="entry name" value="GrpE"/>
    <property type="match status" value="1"/>
</dbReference>
<dbReference type="InterPro" id="IPR009012">
    <property type="entry name" value="GrpE_head"/>
</dbReference>
<dbReference type="GO" id="GO:0042803">
    <property type="term" value="F:protein homodimerization activity"/>
    <property type="evidence" value="ECO:0007669"/>
    <property type="project" value="InterPro"/>
</dbReference>
<evidence type="ECO:0000256" key="8">
    <source>
        <dbReference type="ARBA" id="ARBA00072274"/>
    </source>
</evidence>
<dbReference type="EMBL" id="UPXX01000032">
    <property type="protein sequence ID" value="VBB47618.1"/>
    <property type="molecule type" value="Genomic_DNA"/>
</dbReference>
<evidence type="ECO:0000256" key="6">
    <source>
        <dbReference type="ARBA" id="ARBA00023186"/>
    </source>
</evidence>
<dbReference type="CDD" id="cd00446">
    <property type="entry name" value="GrpE"/>
    <property type="match status" value="1"/>
</dbReference>
<reference evidence="14" key="1">
    <citation type="submission" date="2018-07" db="EMBL/GenBank/DDBJ databases">
        <authorList>
            <consortium name="Genoscope - CEA"/>
            <person name="William W."/>
        </authorList>
    </citation>
    <scope>NUCLEOTIDE SEQUENCE</scope>
    <source>
        <strain evidence="14">IK1</strain>
    </source>
</reference>
<evidence type="ECO:0000256" key="13">
    <source>
        <dbReference type="SAM" id="MobiDB-lite"/>
    </source>
</evidence>
<dbReference type="GO" id="GO:0051087">
    <property type="term" value="F:protein-folding chaperone binding"/>
    <property type="evidence" value="ECO:0007669"/>
    <property type="project" value="InterPro"/>
</dbReference>
<evidence type="ECO:0000256" key="9">
    <source>
        <dbReference type="ARBA" id="ARBA00076414"/>
    </source>
</evidence>
<gene>
    <name evidence="10 14" type="primary">grpE</name>
    <name evidence="14" type="ORF">TRIP_B50413</name>
</gene>
<dbReference type="PROSITE" id="PS01071">
    <property type="entry name" value="GRPE"/>
    <property type="match status" value="1"/>
</dbReference>
<protein>
    <recommendedName>
        <fullName evidence="8 10">Protein GrpE</fullName>
    </recommendedName>
    <alternativeName>
        <fullName evidence="9 10">HSP-70 cofactor</fullName>
    </alternativeName>
</protein>
<feature type="compositionally biased region" description="Basic and acidic residues" evidence="13">
    <location>
        <begin position="1"/>
        <end position="24"/>
    </location>
</feature>
<keyword evidence="4 10" id="KW-0963">Cytoplasm</keyword>
<dbReference type="Gene3D" id="3.90.20.20">
    <property type="match status" value="1"/>
</dbReference>
<dbReference type="Gene3D" id="2.30.22.10">
    <property type="entry name" value="Head domain of nucleotide exchange factor GrpE"/>
    <property type="match status" value="1"/>
</dbReference>
<evidence type="ECO:0000256" key="5">
    <source>
        <dbReference type="ARBA" id="ARBA00023016"/>
    </source>
</evidence>
<evidence type="ECO:0000256" key="12">
    <source>
        <dbReference type="RuleBase" id="RU004478"/>
    </source>
</evidence>
<evidence type="ECO:0000256" key="7">
    <source>
        <dbReference type="ARBA" id="ARBA00053401"/>
    </source>
</evidence>
<dbReference type="NCBIfam" id="NF010748">
    <property type="entry name" value="PRK14150.1"/>
    <property type="match status" value="1"/>
</dbReference>
<evidence type="ECO:0000256" key="1">
    <source>
        <dbReference type="ARBA" id="ARBA00004496"/>
    </source>
</evidence>
<sequence length="201" mass="22621">MNDISEADRNREASLEESDHHPEPDELAGSGTKTDSKPADEMSREELLQKLKEVQEAADKNFDFYLRSQAEIENLKKRSQKEREGLIRFGNESLIKRLLPVVDNLETALTHAEDEKALESLREGVSLTLKGLKDALHKEGVSEVKALGEPFDPHFHDAISEQEDASVEPRTIIHELQKGYLLNDRLVRPATVVVSKKNSEG</sequence>
<dbReference type="AlphaFoldDB" id="A0A653AHW3"/>
<dbReference type="GO" id="GO:0000774">
    <property type="term" value="F:adenyl-nucleotide exchange factor activity"/>
    <property type="evidence" value="ECO:0007669"/>
    <property type="project" value="InterPro"/>
</dbReference>
<comment type="function">
    <text evidence="7 10 11">Participates actively in the response to hyperosmotic and heat shock by preventing the aggregation of stress-denatured proteins, in association with DnaK and GrpE. It is the nucleotide exchange factor for DnaK and may function as a thermosensor. Unfolded proteins bind initially to DnaJ; upon interaction with the DnaJ-bound protein, DnaK hydrolyzes its bound ATP, resulting in the formation of a stable complex. GrpE releases ADP from DnaK; ATP binding to DnaK triggers the release of the substrate protein, thus completing the reaction cycle. Several rounds of ATP-dependent interactions between DnaJ, DnaK and GrpE are required for fully efficient folding.</text>
</comment>
<dbReference type="InterPro" id="IPR013805">
    <property type="entry name" value="GrpE_CC"/>
</dbReference>
<dbReference type="PANTHER" id="PTHR21237:SF23">
    <property type="entry name" value="GRPE PROTEIN HOMOLOG, MITOCHONDRIAL"/>
    <property type="match status" value="1"/>
</dbReference>
<dbReference type="SUPFAM" id="SSF51064">
    <property type="entry name" value="Head domain of nucleotide exchange factor GrpE"/>
    <property type="match status" value="1"/>
</dbReference>
<comment type="subcellular location">
    <subcellularLocation>
        <location evidence="1 10">Cytoplasm</location>
    </subcellularLocation>
</comment>
<accession>A0A653AHW3</accession>
<dbReference type="GO" id="GO:0006457">
    <property type="term" value="P:protein folding"/>
    <property type="evidence" value="ECO:0007669"/>
    <property type="project" value="InterPro"/>
</dbReference>
<proteinExistence type="inferred from homology"/>
<dbReference type="PRINTS" id="PR00773">
    <property type="entry name" value="GRPEPROTEIN"/>
</dbReference>
<organism evidence="14">
    <name type="scientific">Uncultured Desulfatiglans sp</name>
    <dbReference type="NCBI Taxonomy" id="1748965"/>
    <lineage>
        <taxon>Bacteria</taxon>
        <taxon>Pseudomonadati</taxon>
        <taxon>Thermodesulfobacteriota</taxon>
        <taxon>Desulfobacteria</taxon>
        <taxon>Desulfatiglandales</taxon>
        <taxon>Desulfatiglandaceae</taxon>
        <taxon>Desulfatiglans</taxon>
        <taxon>environmental samples</taxon>
    </lineage>
</organism>